<organism evidence="2 3">
    <name type="scientific">Tigriopus californicus</name>
    <name type="common">Marine copepod</name>
    <dbReference type="NCBI Taxonomy" id="6832"/>
    <lineage>
        <taxon>Eukaryota</taxon>
        <taxon>Metazoa</taxon>
        <taxon>Ecdysozoa</taxon>
        <taxon>Arthropoda</taxon>
        <taxon>Crustacea</taxon>
        <taxon>Multicrustacea</taxon>
        <taxon>Hexanauplia</taxon>
        <taxon>Copepoda</taxon>
        <taxon>Harpacticoida</taxon>
        <taxon>Harpacticidae</taxon>
        <taxon>Tigriopus</taxon>
    </lineage>
</organism>
<keyword evidence="3" id="KW-1185">Reference proteome</keyword>
<evidence type="ECO:0000313" key="3">
    <source>
        <dbReference type="Proteomes" id="UP000318571"/>
    </source>
</evidence>
<dbReference type="Proteomes" id="UP000318571">
    <property type="component" value="Chromosome 6"/>
</dbReference>
<proteinExistence type="predicted"/>
<protein>
    <recommendedName>
        <fullName evidence="4">Apple domain-containing protein</fullName>
    </recommendedName>
</protein>
<evidence type="ECO:0000256" key="1">
    <source>
        <dbReference type="SAM" id="SignalP"/>
    </source>
</evidence>
<dbReference type="EMBL" id="VCGU01000002">
    <property type="protein sequence ID" value="TRY79923.1"/>
    <property type="molecule type" value="Genomic_DNA"/>
</dbReference>
<feature type="signal peptide" evidence="1">
    <location>
        <begin position="1"/>
        <end position="20"/>
    </location>
</feature>
<sequence length="343" mass="39817">MDVWALLWILLGGGCKVTNSNLNEMCCANSNIPCGLNEGGCGDYSHCEEPLTCQDNACVDANNTAIYGSKCCAFEGRKPLGKIDTCLEEDISYWYYDIDEQVNMNMDQCNEFCRSEDTCAEPNCWIPDMEFRHGQTSYRWVENPGAPEECHRLCQEDVDCFTSFIYPFPYVCILRKFDHYPMNRFTYGTTMPQFCVTWNGSWGYEEELGPDVNYSVVQAPINKDIQDVCMELKSQPASVETPRHQNLFTFLFRYERLKSHMNHLGYKTALDWSWRMLPPAYSPERNESRCHEWIIRVCSESGRNDTLLRTLPIIALKVLGNVWNFIHITQEEQRNRHPLTESR</sequence>
<feature type="chain" id="PRO_5022131082" description="Apple domain-containing protein" evidence="1">
    <location>
        <begin position="21"/>
        <end position="343"/>
    </location>
</feature>
<keyword evidence="1" id="KW-0732">Signal</keyword>
<gene>
    <name evidence="2" type="ORF">TCAL_05788</name>
</gene>
<evidence type="ECO:0008006" key="4">
    <source>
        <dbReference type="Google" id="ProtNLM"/>
    </source>
</evidence>
<dbReference type="AlphaFoldDB" id="A0A553PQG5"/>
<reference evidence="2 3" key="1">
    <citation type="journal article" date="2018" name="Nat. Ecol. Evol.">
        <title>Genomic signatures of mitonuclear coevolution across populations of Tigriopus californicus.</title>
        <authorList>
            <person name="Barreto F.S."/>
            <person name="Watson E.T."/>
            <person name="Lima T.G."/>
            <person name="Willett C.S."/>
            <person name="Edmands S."/>
            <person name="Li W."/>
            <person name="Burton R.S."/>
        </authorList>
    </citation>
    <scope>NUCLEOTIDE SEQUENCE [LARGE SCALE GENOMIC DNA]</scope>
    <source>
        <strain evidence="2 3">San Diego</strain>
    </source>
</reference>
<accession>A0A553PQG5</accession>
<comment type="caution">
    <text evidence="2">The sequence shown here is derived from an EMBL/GenBank/DDBJ whole genome shotgun (WGS) entry which is preliminary data.</text>
</comment>
<evidence type="ECO:0000313" key="2">
    <source>
        <dbReference type="EMBL" id="TRY79923.1"/>
    </source>
</evidence>
<name>A0A553PQG5_TIGCA</name>